<dbReference type="Proteomes" id="UP000035642">
    <property type="component" value="Unassembled WGS sequence"/>
</dbReference>
<evidence type="ECO:0000313" key="1">
    <source>
        <dbReference type="Proteomes" id="UP000035642"/>
    </source>
</evidence>
<dbReference type="AlphaFoldDB" id="A0A0K0DQR4"/>
<evidence type="ECO:0000313" key="2">
    <source>
        <dbReference type="WBParaSite" id="ACAC_0001410301-mRNA-1"/>
    </source>
</evidence>
<proteinExistence type="predicted"/>
<reference evidence="2" key="2">
    <citation type="submission" date="2017-02" db="UniProtKB">
        <authorList>
            <consortium name="WormBaseParasite"/>
        </authorList>
    </citation>
    <scope>IDENTIFICATION</scope>
</reference>
<reference evidence="1" key="1">
    <citation type="submission" date="2012-09" db="EMBL/GenBank/DDBJ databases">
        <authorList>
            <person name="Martin A.A."/>
        </authorList>
    </citation>
    <scope>NUCLEOTIDE SEQUENCE</scope>
</reference>
<name>A0A0K0DQR4_ANGCA</name>
<protein>
    <submittedName>
        <fullName evidence="2">Acetyltransf_18 domain-containing protein</fullName>
    </submittedName>
</protein>
<accession>A0A0K0DQR4</accession>
<dbReference type="PANTHER" id="PTHR47408">
    <property type="entry name" value="PROTEIN CBG01304-RELATED"/>
    <property type="match status" value="1"/>
</dbReference>
<dbReference type="WBParaSite" id="ACAC_0001410301-mRNA-1">
    <property type="protein sequence ID" value="ACAC_0001410301-mRNA-1"/>
    <property type="gene ID" value="ACAC_0001410301"/>
</dbReference>
<organism evidence="1 2">
    <name type="scientific">Angiostrongylus cantonensis</name>
    <name type="common">Rat lungworm</name>
    <dbReference type="NCBI Taxonomy" id="6313"/>
    <lineage>
        <taxon>Eukaryota</taxon>
        <taxon>Metazoa</taxon>
        <taxon>Ecdysozoa</taxon>
        <taxon>Nematoda</taxon>
        <taxon>Chromadorea</taxon>
        <taxon>Rhabditida</taxon>
        <taxon>Rhabditina</taxon>
        <taxon>Rhabditomorpha</taxon>
        <taxon>Strongyloidea</taxon>
        <taxon>Metastrongylidae</taxon>
        <taxon>Angiostrongylus</taxon>
    </lineage>
</organism>
<sequence>LKEVEESYVIAYDATISRRSRAMYLLNYLTAGEYFQKVALDTTGEIVGIGCVRAVYSNDSCLRPLFADSEVNIVIKKTAVLSLLAGILSTIPDLKKYKMFVCVHLAVNENADRLFQSIGGTQVKIVPFAQRQFTKKVFPTNDSKMFTVTDGACGIV</sequence>
<keyword evidence="1" id="KW-1185">Reference proteome</keyword>
<dbReference type="STRING" id="6313.A0A0K0DQR4"/>